<dbReference type="PANTHER" id="PTHR43758:SF2">
    <property type="entry name" value="OXIDIZED PURINE NUCLEOSIDE TRIPHOSPHATE HYDROLASE"/>
    <property type="match status" value="1"/>
</dbReference>
<sequence length="167" mass="19295">MIKYTLAFIKRNNELLMLNRIKAPTMGIWNGVGGKIEKDELPIQSIQREIEEETGIKVKLEDIKEKGLVTWKDEKGTIGGMYLFLATIDANLSYNTPLQTEEGILDWKKIEWVLSKENRGVGELIPIFLHKVIHENESFHYSTTYEGNFLKEVQIEKIVNNEMVMIP</sequence>
<dbReference type="CDD" id="cd18886">
    <property type="entry name" value="NUDIX_MutT_Nudt1"/>
    <property type="match status" value="1"/>
</dbReference>
<evidence type="ECO:0000256" key="5">
    <source>
        <dbReference type="ARBA" id="ARBA00022842"/>
    </source>
</evidence>
<keyword evidence="3" id="KW-0479">Metal-binding</keyword>
<organism evidence="7 8">
    <name type="scientific">Gottfriedia endophytica</name>
    <dbReference type="NCBI Taxonomy" id="2820819"/>
    <lineage>
        <taxon>Bacteria</taxon>
        <taxon>Bacillati</taxon>
        <taxon>Bacillota</taxon>
        <taxon>Bacilli</taxon>
        <taxon>Bacillales</taxon>
        <taxon>Bacillaceae</taxon>
        <taxon>Gottfriedia</taxon>
    </lineage>
</organism>
<keyword evidence="4" id="KW-0378">Hydrolase</keyword>
<dbReference type="RefSeq" id="WP_209402815.1">
    <property type="nucleotide sequence ID" value="NZ_JAGIYQ010000002.1"/>
</dbReference>
<evidence type="ECO:0000259" key="6">
    <source>
        <dbReference type="PROSITE" id="PS51462"/>
    </source>
</evidence>
<name>A0A940NF71_9BACI</name>
<comment type="caution">
    <text evidence="7">The sequence shown here is derived from an EMBL/GenBank/DDBJ whole genome shotgun (WGS) entry which is preliminary data.</text>
</comment>
<proteinExistence type="inferred from homology"/>
<comment type="cofactor">
    <cofactor evidence="1">
        <name>Mg(2+)</name>
        <dbReference type="ChEBI" id="CHEBI:18420"/>
    </cofactor>
</comment>
<reference evidence="7" key="1">
    <citation type="submission" date="2021-04" db="EMBL/GenBank/DDBJ databases">
        <title>Genome seq and assembly of Bacillus sp.</title>
        <authorList>
            <person name="Chhetri G."/>
        </authorList>
    </citation>
    <scope>NUCLEOTIDE SEQUENCE</scope>
    <source>
        <strain evidence="7">RG28</strain>
    </source>
</reference>
<dbReference type="GO" id="GO:0005737">
    <property type="term" value="C:cytoplasm"/>
    <property type="evidence" value="ECO:0007669"/>
    <property type="project" value="TreeGrafter"/>
</dbReference>
<accession>A0A940NF71</accession>
<dbReference type="GO" id="GO:0016818">
    <property type="term" value="F:hydrolase activity, acting on acid anhydrides, in phosphorus-containing anhydrides"/>
    <property type="evidence" value="ECO:0007669"/>
    <property type="project" value="TreeGrafter"/>
</dbReference>
<evidence type="ECO:0000256" key="3">
    <source>
        <dbReference type="ARBA" id="ARBA00022723"/>
    </source>
</evidence>
<dbReference type="InterPro" id="IPR000086">
    <property type="entry name" value="NUDIX_hydrolase_dom"/>
</dbReference>
<gene>
    <name evidence="7" type="ORF">J5Y03_04135</name>
</gene>
<evidence type="ECO:0000313" key="7">
    <source>
        <dbReference type="EMBL" id="MBP0724374.1"/>
    </source>
</evidence>
<dbReference type="Pfam" id="PF00293">
    <property type="entry name" value="NUDIX"/>
    <property type="match status" value="1"/>
</dbReference>
<dbReference type="SUPFAM" id="SSF55811">
    <property type="entry name" value="Nudix"/>
    <property type="match status" value="1"/>
</dbReference>
<dbReference type="EMBL" id="JAGIYQ010000002">
    <property type="protein sequence ID" value="MBP0724374.1"/>
    <property type="molecule type" value="Genomic_DNA"/>
</dbReference>
<comment type="similarity">
    <text evidence="2">Belongs to the Nudix hydrolase family.</text>
</comment>
<keyword evidence="8" id="KW-1185">Reference proteome</keyword>
<dbReference type="GO" id="GO:0046872">
    <property type="term" value="F:metal ion binding"/>
    <property type="evidence" value="ECO:0007669"/>
    <property type="project" value="UniProtKB-KW"/>
</dbReference>
<feature type="domain" description="Nudix hydrolase" evidence="6">
    <location>
        <begin position="1"/>
        <end position="130"/>
    </location>
</feature>
<dbReference type="Gene3D" id="3.90.79.10">
    <property type="entry name" value="Nucleoside Triphosphate Pyrophosphohydrolase"/>
    <property type="match status" value="1"/>
</dbReference>
<dbReference type="PROSITE" id="PS51462">
    <property type="entry name" value="NUDIX"/>
    <property type="match status" value="1"/>
</dbReference>
<evidence type="ECO:0000256" key="1">
    <source>
        <dbReference type="ARBA" id="ARBA00001946"/>
    </source>
</evidence>
<protein>
    <submittedName>
        <fullName evidence="7">8-oxo-dGTP diphosphatase</fullName>
    </submittedName>
</protein>
<dbReference type="PANTHER" id="PTHR43758">
    <property type="entry name" value="7,8-DIHYDRO-8-OXOGUANINE TRIPHOSPHATASE"/>
    <property type="match status" value="1"/>
</dbReference>
<evidence type="ECO:0000313" key="8">
    <source>
        <dbReference type="Proteomes" id="UP000682134"/>
    </source>
</evidence>
<evidence type="ECO:0000256" key="4">
    <source>
        <dbReference type="ARBA" id="ARBA00022801"/>
    </source>
</evidence>
<evidence type="ECO:0000256" key="2">
    <source>
        <dbReference type="ARBA" id="ARBA00005582"/>
    </source>
</evidence>
<dbReference type="AlphaFoldDB" id="A0A940NF71"/>
<dbReference type="InterPro" id="IPR015797">
    <property type="entry name" value="NUDIX_hydrolase-like_dom_sf"/>
</dbReference>
<keyword evidence="5" id="KW-0460">Magnesium</keyword>
<dbReference type="Proteomes" id="UP000682134">
    <property type="component" value="Unassembled WGS sequence"/>
</dbReference>